<evidence type="ECO:0000256" key="1">
    <source>
        <dbReference type="ARBA" id="ARBA00009437"/>
    </source>
</evidence>
<accession>A0A1I4IBA2</accession>
<dbReference type="PRINTS" id="PR00039">
    <property type="entry name" value="HTHLYSR"/>
</dbReference>
<evidence type="ECO:0000256" key="4">
    <source>
        <dbReference type="ARBA" id="ARBA00023163"/>
    </source>
</evidence>
<dbReference type="EMBL" id="FOTS01000007">
    <property type="protein sequence ID" value="SFL51609.1"/>
    <property type="molecule type" value="Genomic_DNA"/>
</dbReference>
<keyword evidence="3 6" id="KW-0238">DNA-binding</keyword>
<dbReference type="Pfam" id="PF03466">
    <property type="entry name" value="LysR_substrate"/>
    <property type="match status" value="1"/>
</dbReference>
<feature type="domain" description="HTH lysR-type" evidence="5">
    <location>
        <begin position="1"/>
        <end position="57"/>
    </location>
</feature>
<evidence type="ECO:0000313" key="7">
    <source>
        <dbReference type="Proteomes" id="UP000199520"/>
    </source>
</evidence>
<keyword evidence="2" id="KW-0805">Transcription regulation</keyword>
<dbReference type="PANTHER" id="PTHR30419:SF25">
    <property type="entry name" value="HTH-TYPE TRANSCRIPTIONAL REGULATOR YTLI"/>
    <property type="match status" value="1"/>
</dbReference>
<dbReference type="InterPro" id="IPR050950">
    <property type="entry name" value="HTH-type_LysR_regulators"/>
</dbReference>
<dbReference type="CDD" id="cd05466">
    <property type="entry name" value="PBP2_LTTR_substrate"/>
    <property type="match status" value="1"/>
</dbReference>
<dbReference type="InterPro" id="IPR005119">
    <property type="entry name" value="LysR_subst-bd"/>
</dbReference>
<dbReference type="SUPFAM" id="SSF46785">
    <property type="entry name" value="Winged helix' DNA-binding domain"/>
    <property type="match status" value="1"/>
</dbReference>
<dbReference type="Proteomes" id="UP000199520">
    <property type="component" value="Unassembled WGS sequence"/>
</dbReference>
<dbReference type="InterPro" id="IPR036388">
    <property type="entry name" value="WH-like_DNA-bd_sf"/>
</dbReference>
<dbReference type="RefSeq" id="WP_090933697.1">
    <property type="nucleotide sequence ID" value="NZ_FOTS01000007.1"/>
</dbReference>
<dbReference type="Gene3D" id="1.10.10.10">
    <property type="entry name" value="Winged helix-like DNA-binding domain superfamily/Winged helix DNA-binding domain"/>
    <property type="match status" value="1"/>
</dbReference>
<evidence type="ECO:0000256" key="3">
    <source>
        <dbReference type="ARBA" id="ARBA00023125"/>
    </source>
</evidence>
<proteinExistence type="inferred from homology"/>
<keyword evidence="7" id="KW-1185">Reference proteome</keyword>
<gene>
    <name evidence="6" type="ORF">SAMN04490355_1007109</name>
</gene>
<organism evidence="6 7">
    <name type="scientific">Pelosinus propionicus DSM 13327</name>
    <dbReference type="NCBI Taxonomy" id="1123291"/>
    <lineage>
        <taxon>Bacteria</taxon>
        <taxon>Bacillati</taxon>
        <taxon>Bacillota</taxon>
        <taxon>Negativicutes</taxon>
        <taxon>Selenomonadales</taxon>
        <taxon>Sporomusaceae</taxon>
        <taxon>Pelosinus</taxon>
    </lineage>
</organism>
<dbReference type="GO" id="GO:0003700">
    <property type="term" value="F:DNA-binding transcription factor activity"/>
    <property type="evidence" value="ECO:0007669"/>
    <property type="project" value="InterPro"/>
</dbReference>
<evidence type="ECO:0000256" key="2">
    <source>
        <dbReference type="ARBA" id="ARBA00023015"/>
    </source>
</evidence>
<dbReference type="Gene3D" id="3.40.190.290">
    <property type="match status" value="1"/>
</dbReference>
<dbReference type="AlphaFoldDB" id="A0A1I4IBA2"/>
<dbReference type="Pfam" id="PF00126">
    <property type="entry name" value="HTH_1"/>
    <property type="match status" value="1"/>
</dbReference>
<dbReference type="FunFam" id="1.10.10.10:FF:000001">
    <property type="entry name" value="LysR family transcriptional regulator"/>
    <property type="match status" value="1"/>
</dbReference>
<comment type="similarity">
    <text evidence="1">Belongs to the LysR transcriptional regulatory family.</text>
</comment>
<sequence>MDLRGLKTFLTIVKLGSFQQAAQELRYAQSTVTMQIQKLERDLGVILFERGKSFRLTEAGRICSEQSAHILRDVDHLQDTMSDITLGESGSILLGAIEPTASFRLPNILAAFMEQYPKVQISIQIGNTCTLTELTLKGEIDFAISSVPATSSGLMFDPLFSEPLVLLVPSMNPLAIKQDITIQDLKGERFLVTSRECVFRKKLSILLQKIGTSYSTLEINSLAALKYYVQANHGIALVPAVTVTPAPAGTVVKMVQNLDLELDVGFLRSSEKSTFGIAEEKLFTFLRKSIYAFQNS</sequence>
<name>A0A1I4IBA2_9FIRM</name>
<dbReference type="GO" id="GO:0003677">
    <property type="term" value="F:DNA binding"/>
    <property type="evidence" value="ECO:0007669"/>
    <property type="project" value="UniProtKB-KW"/>
</dbReference>
<keyword evidence="4" id="KW-0804">Transcription</keyword>
<dbReference type="PROSITE" id="PS50931">
    <property type="entry name" value="HTH_LYSR"/>
    <property type="match status" value="1"/>
</dbReference>
<dbReference type="GO" id="GO:0005829">
    <property type="term" value="C:cytosol"/>
    <property type="evidence" value="ECO:0007669"/>
    <property type="project" value="TreeGrafter"/>
</dbReference>
<dbReference type="SUPFAM" id="SSF53850">
    <property type="entry name" value="Periplasmic binding protein-like II"/>
    <property type="match status" value="1"/>
</dbReference>
<dbReference type="STRING" id="1123291.SAMN04490355_1007109"/>
<evidence type="ECO:0000313" key="6">
    <source>
        <dbReference type="EMBL" id="SFL51609.1"/>
    </source>
</evidence>
<evidence type="ECO:0000259" key="5">
    <source>
        <dbReference type="PROSITE" id="PS50931"/>
    </source>
</evidence>
<dbReference type="OrthoDB" id="9803735at2"/>
<dbReference type="PANTHER" id="PTHR30419">
    <property type="entry name" value="HTH-TYPE TRANSCRIPTIONAL REGULATOR YBHD"/>
    <property type="match status" value="1"/>
</dbReference>
<reference evidence="7" key="1">
    <citation type="submission" date="2016-10" db="EMBL/GenBank/DDBJ databases">
        <authorList>
            <person name="Varghese N."/>
            <person name="Submissions S."/>
        </authorList>
    </citation>
    <scope>NUCLEOTIDE SEQUENCE [LARGE SCALE GENOMIC DNA]</scope>
    <source>
        <strain evidence="7">DSM 13327</strain>
    </source>
</reference>
<protein>
    <submittedName>
        <fullName evidence="6">DNA-binding transcriptional regulator, LysR family</fullName>
    </submittedName>
</protein>
<dbReference type="InterPro" id="IPR000847">
    <property type="entry name" value="LysR_HTH_N"/>
</dbReference>
<dbReference type="InterPro" id="IPR036390">
    <property type="entry name" value="WH_DNA-bd_sf"/>
</dbReference>